<name>A0A1I0FE04_9FIRM</name>
<dbReference type="Proteomes" id="UP000199820">
    <property type="component" value="Unassembled WGS sequence"/>
</dbReference>
<accession>A0A1I0FE04</accession>
<reference evidence="3" key="1">
    <citation type="submission" date="2016-10" db="EMBL/GenBank/DDBJ databases">
        <authorList>
            <person name="Varghese N."/>
            <person name="Submissions S."/>
        </authorList>
    </citation>
    <scope>NUCLEOTIDE SEQUENCE [LARGE SCALE GENOMIC DNA]</scope>
    <source>
        <strain evidence="3">KH1P1</strain>
    </source>
</reference>
<sequence>MELLFGIRERGGRGMSRKNLRPYRKPGSRTPARGKTPVGEVLKNVFRVSGGKAGPTETGTAVS</sequence>
<dbReference type="EMBL" id="FOIL01000024">
    <property type="protein sequence ID" value="SET55436.1"/>
    <property type="molecule type" value="Genomic_DNA"/>
</dbReference>
<evidence type="ECO:0000313" key="3">
    <source>
        <dbReference type="Proteomes" id="UP000199820"/>
    </source>
</evidence>
<feature type="compositionally biased region" description="Basic residues" evidence="1">
    <location>
        <begin position="15"/>
        <end position="27"/>
    </location>
</feature>
<keyword evidence="3" id="KW-1185">Reference proteome</keyword>
<protein>
    <submittedName>
        <fullName evidence="2">Uncharacterized protein</fullName>
    </submittedName>
</protein>
<feature type="region of interest" description="Disordered" evidence="1">
    <location>
        <begin position="1"/>
        <end position="39"/>
    </location>
</feature>
<dbReference type="AlphaFoldDB" id="A0A1I0FE04"/>
<proteinExistence type="predicted"/>
<gene>
    <name evidence="2" type="ORF">SAMN04487771_102438</name>
</gene>
<evidence type="ECO:0000313" key="2">
    <source>
        <dbReference type="EMBL" id="SET55436.1"/>
    </source>
</evidence>
<evidence type="ECO:0000256" key="1">
    <source>
        <dbReference type="SAM" id="MobiDB-lite"/>
    </source>
</evidence>
<organism evidence="2 3">
    <name type="scientific">[Clostridium] aminophilum</name>
    <dbReference type="NCBI Taxonomy" id="1526"/>
    <lineage>
        <taxon>Bacteria</taxon>
        <taxon>Bacillati</taxon>
        <taxon>Bacillota</taxon>
        <taxon>Clostridia</taxon>
        <taxon>Lachnospirales</taxon>
        <taxon>Lachnospiraceae</taxon>
    </lineage>
</organism>